<keyword evidence="5" id="KW-1185">Reference proteome</keyword>
<dbReference type="InterPro" id="IPR010131">
    <property type="entry name" value="MdtP/NodT-like"/>
</dbReference>
<accession>A0A7H1N5T4</accession>
<keyword evidence="2" id="KW-1134">Transmembrane beta strand</keyword>
<protein>
    <submittedName>
        <fullName evidence="4">Efflux transporter outer membrane subunit</fullName>
    </submittedName>
</protein>
<evidence type="ECO:0000256" key="2">
    <source>
        <dbReference type="RuleBase" id="RU362097"/>
    </source>
</evidence>
<evidence type="ECO:0000313" key="5">
    <source>
        <dbReference type="Proteomes" id="UP000516369"/>
    </source>
</evidence>
<evidence type="ECO:0000256" key="1">
    <source>
        <dbReference type="ARBA" id="ARBA00007613"/>
    </source>
</evidence>
<dbReference type="Gene3D" id="2.20.200.10">
    <property type="entry name" value="Outer membrane efflux proteins (OEP)"/>
    <property type="match status" value="1"/>
</dbReference>
<comment type="subcellular location">
    <subcellularLocation>
        <location evidence="2">Cell membrane</location>
        <topology evidence="2">Lipid-anchor</topology>
    </subcellularLocation>
</comment>
<dbReference type="Pfam" id="PF02321">
    <property type="entry name" value="OEP"/>
    <property type="match status" value="2"/>
</dbReference>
<keyword evidence="2" id="KW-0449">Lipoprotein</keyword>
<dbReference type="KEGG" id="dvn:HQ394_01805"/>
<name>A0A7H1N5T4_9PROT</name>
<dbReference type="InterPro" id="IPR003423">
    <property type="entry name" value="OMP_efflux"/>
</dbReference>
<dbReference type="PROSITE" id="PS51257">
    <property type="entry name" value="PROKAR_LIPOPROTEIN"/>
    <property type="match status" value="1"/>
</dbReference>
<comment type="similarity">
    <text evidence="1 2">Belongs to the outer membrane factor (OMF) (TC 1.B.17) family.</text>
</comment>
<dbReference type="NCBIfam" id="TIGR01845">
    <property type="entry name" value="outer_NodT"/>
    <property type="match status" value="1"/>
</dbReference>
<feature type="compositionally biased region" description="Low complexity" evidence="3">
    <location>
        <begin position="118"/>
        <end position="148"/>
    </location>
</feature>
<dbReference type="Gene3D" id="1.20.1600.10">
    <property type="entry name" value="Outer membrane efflux proteins (OEP)"/>
    <property type="match status" value="1"/>
</dbReference>
<dbReference type="AlphaFoldDB" id="A0A7H1N5T4"/>
<dbReference type="EMBL" id="CP053923">
    <property type="protein sequence ID" value="QNT71070.1"/>
    <property type="molecule type" value="Genomic_DNA"/>
</dbReference>
<dbReference type="GO" id="GO:0015562">
    <property type="term" value="F:efflux transmembrane transporter activity"/>
    <property type="evidence" value="ECO:0007669"/>
    <property type="project" value="InterPro"/>
</dbReference>
<dbReference type="GO" id="GO:0005886">
    <property type="term" value="C:plasma membrane"/>
    <property type="evidence" value="ECO:0007669"/>
    <property type="project" value="UniProtKB-SubCell"/>
</dbReference>
<reference evidence="4 5" key="1">
    <citation type="submission" date="2020-05" db="EMBL/GenBank/DDBJ databases">
        <title>Complete closed genome sequence of Defluviicoccus vanus.</title>
        <authorList>
            <person name="Bessarab I."/>
            <person name="Arumugam K."/>
            <person name="Maszenan A.M."/>
            <person name="Seviour R.J."/>
            <person name="Williams R.B."/>
        </authorList>
    </citation>
    <scope>NUCLEOTIDE SEQUENCE [LARGE SCALE GENOMIC DNA]</scope>
    <source>
        <strain evidence="4 5">Ben 114</strain>
    </source>
</reference>
<keyword evidence="2" id="KW-0472">Membrane</keyword>
<feature type="region of interest" description="Disordered" evidence="3">
    <location>
        <begin position="110"/>
        <end position="153"/>
    </location>
</feature>
<evidence type="ECO:0000313" key="4">
    <source>
        <dbReference type="EMBL" id="QNT71070.1"/>
    </source>
</evidence>
<evidence type="ECO:0000256" key="3">
    <source>
        <dbReference type="SAM" id="MobiDB-lite"/>
    </source>
</evidence>
<dbReference type="SUPFAM" id="SSF56954">
    <property type="entry name" value="Outer membrane efflux proteins (OEP)"/>
    <property type="match status" value="1"/>
</dbReference>
<sequence>MRWRIGLGPGLIAFVLGGCMLGPDYERPAAPLSAEFKEQAGWKLAEPSDSVDRGSWWAVFDDPLLDALMRQVVVSNQSLKASEAAVRQARAIVDAARSGLFPTISLDGSVRRSGGGSSSSSSGGSSTGTINSSGSSGSTGSTTTFSSSGSGGDQTTYRASLGAAWDLDVWGKIRRTVESDVASAQASAADLAAATLSAQADLASDYFQLRVLDEQKQLLDTSVAAYERSLQIAQSQYNWGIATRGDVAQAQTQLETTRSDAIAVGVQRAQFEHAIAVLVGEPPASFALAPTPLGAPPPPLPAGLPSALLERRPDVAAAERRMASANALIGVAEAAYFPDITISASWGFAATGIGSLFTAANEAWSVGIALAQTVLDAGARRAQVEQSRAAYDQTVATYRQTVLTSLQEVEDQLAALRILQQQAVVQQRAVAAAQDSERLQLSQYKAGTVAYTNVVTAQQASLTNQQTALTIQQNRFVATVELIRALGGGWSSAELPQEIGSPIPRPF</sequence>
<dbReference type="PANTHER" id="PTHR30203">
    <property type="entry name" value="OUTER MEMBRANE CATION EFFLUX PROTEIN"/>
    <property type="match status" value="1"/>
</dbReference>
<keyword evidence="2" id="KW-0812">Transmembrane</keyword>
<dbReference type="Proteomes" id="UP000516369">
    <property type="component" value="Chromosome"/>
</dbReference>
<keyword evidence="2" id="KW-0564">Palmitate</keyword>
<dbReference type="PANTHER" id="PTHR30203:SF33">
    <property type="entry name" value="BLR4455 PROTEIN"/>
    <property type="match status" value="1"/>
</dbReference>
<proteinExistence type="inferred from homology"/>
<organism evidence="4 5">
    <name type="scientific">Defluviicoccus vanus</name>
    <dbReference type="NCBI Taxonomy" id="111831"/>
    <lineage>
        <taxon>Bacteria</taxon>
        <taxon>Pseudomonadati</taxon>
        <taxon>Pseudomonadota</taxon>
        <taxon>Alphaproteobacteria</taxon>
        <taxon>Rhodospirillales</taxon>
        <taxon>Rhodospirillaceae</taxon>
        <taxon>Defluviicoccus</taxon>
    </lineage>
</organism>
<gene>
    <name evidence="4" type="ORF">HQ394_01805</name>
</gene>